<dbReference type="InterPro" id="IPR014255">
    <property type="entry name" value="Spore_coat_CotS"/>
</dbReference>
<name>A0A6N3FKC1_9CLOT</name>
<proteinExistence type="predicted"/>
<dbReference type="InterPro" id="IPR002575">
    <property type="entry name" value="Aminoglycoside_PTrfase"/>
</dbReference>
<keyword evidence="2" id="KW-0167">Capsid protein</keyword>
<dbReference type="InterPro" id="IPR047175">
    <property type="entry name" value="CotS-like"/>
</dbReference>
<dbReference type="PANTHER" id="PTHR39179:SF1">
    <property type="entry name" value="SPORE COAT PROTEIN I"/>
    <property type="match status" value="1"/>
</dbReference>
<dbReference type="InterPro" id="IPR011009">
    <property type="entry name" value="Kinase-like_dom_sf"/>
</dbReference>
<reference evidence="2" key="1">
    <citation type="submission" date="2019-11" db="EMBL/GenBank/DDBJ databases">
        <authorList>
            <person name="Feng L."/>
        </authorList>
    </citation>
    <scope>NUCLEOTIDE SEQUENCE</scope>
    <source>
        <strain evidence="2">CTertiumLFYP3</strain>
    </source>
</reference>
<accession>A0A6N3FKC1</accession>
<dbReference type="Gene3D" id="3.90.1200.10">
    <property type="match status" value="1"/>
</dbReference>
<organism evidence="2">
    <name type="scientific">Clostridium tertium</name>
    <dbReference type="NCBI Taxonomy" id="1559"/>
    <lineage>
        <taxon>Bacteria</taxon>
        <taxon>Bacillati</taxon>
        <taxon>Bacillota</taxon>
        <taxon>Clostridia</taxon>
        <taxon>Eubacteriales</taxon>
        <taxon>Clostridiaceae</taxon>
        <taxon>Clostridium</taxon>
    </lineage>
</organism>
<dbReference type="GO" id="GO:0042601">
    <property type="term" value="C:endospore-forming forespore"/>
    <property type="evidence" value="ECO:0007669"/>
    <property type="project" value="TreeGrafter"/>
</dbReference>
<dbReference type="SUPFAM" id="SSF56112">
    <property type="entry name" value="Protein kinase-like (PK-like)"/>
    <property type="match status" value="1"/>
</dbReference>
<dbReference type="NCBIfam" id="TIGR02906">
    <property type="entry name" value="spore_CotS"/>
    <property type="match status" value="1"/>
</dbReference>
<gene>
    <name evidence="2" type="primary">cotI_4</name>
    <name evidence="2" type="ORF">CTLFYP3_02723</name>
</gene>
<dbReference type="Pfam" id="PF01636">
    <property type="entry name" value="APH"/>
    <property type="match status" value="1"/>
</dbReference>
<dbReference type="PANTHER" id="PTHR39179">
    <property type="entry name" value="SPORE COAT PROTEIN I"/>
    <property type="match status" value="1"/>
</dbReference>
<protein>
    <submittedName>
        <fullName evidence="2">Spore coat protein I</fullName>
    </submittedName>
</protein>
<feature type="domain" description="Aminoglycoside phosphotransferase" evidence="1">
    <location>
        <begin position="46"/>
        <end position="277"/>
    </location>
</feature>
<dbReference type="AlphaFoldDB" id="A0A6N3FKC1"/>
<evidence type="ECO:0000259" key="1">
    <source>
        <dbReference type="Pfam" id="PF01636"/>
    </source>
</evidence>
<dbReference type="Gene3D" id="3.30.200.20">
    <property type="entry name" value="Phosphorylase Kinase, domain 1"/>
    <property type="match status" value="1"/>
</dbReference>
<evidence type="ECO:0000313" key="2">
    <source>
        <dbReference type="EMBL" id="VYU52535.1"/>
    </source>
</evidence>
<dbReference type="RefSeq" id="WP_156627176.1">
    <property type="nucleotide sequence ID" value="NZ_CACRTO010000037.1"/>
</dbReference>
<sequence>MKKVPPTVKDELLPIDEIKKNILPYYNFKNAEVFSIKFKDTEKQRAVYRIDVNNKSFCLKKVYYNEENLLYVYSAMEWCYKNNILVPKLLPTIEGSRYVKYKNMLFILTPWLDGDKCDFDNINHILLSSKTLGKLHKTSKNFTPISGSAQRIGLDNYNETIGKHFNQLLQSISNANKYNDRFSKLILDNVDDNLELAKISYEISSSIVSDELSTSLCHGDYVNKNIIIDGSNIALIDFDKCKFDYSVNDISYFLRRLLKRDNTNWQTNLTINILDSYMEENELSPSDLKFILAYIAFPQKFWKLSRDYYKNIKKCNKNSFISLMEKNLNKSKHQLEFVYELSKALRKRYKIKI</sequence>
<keyword evidence="2" id="KW-0946">Virion</keyword>
<dbReference type="EMBL" id="CACRTO010000037">
    <property type="protein sequence ID" value="VYU52535.1"/>
    <property type="molecule type" value="Genomic_DNA"/>
</dbReference>